<reference evidence="7 9" key="1">
    <citation type="journal article" date="2014" name="ISME J.">
        <title>Trehalose/2-sulfotrehalose biosynthesis and glycine-betaine uptake are widely spread mechanisms for osmoadaptation in the Halobacteriales.</title>
        <authorList>
            <person name="Youssef N.H."/>
            <person name="Savage-Ashlock K.N."/>
            <person name="McCully A.L."/>
            <person name="Luedtke B."/>
            <person name="Shaw E.I."/>
            <person name="Hoff W.D."/>
            <person name="Elshahed M.S."/>
        </authorList>
    </citation>
    <scope>NUCLEOTIDE SEQUENCE [LARGE SCALE GENOMIC DNA]</scope>
    <source>
        <strain evidence="7 9">DX253</strain>
    </source>
</reference>
<dbReference type="GO" id="GO:0022904">
    <property type="term" value="P:respiratory electron transport chain"/>
    <property type="evidence" value="ECO:0007669"/>
    <property type="project" value="TreeGrafter"/>
</dbReference>
<evidence type="ECO:0000313" key="8">
    <source>
        <dbReference type="EMBL" id="SHK04168.1"/>
    </source>
</evidence>
<dbReference type="GO" id="GO:0051539">
    <property type="term" value="F:4 iron, 4 sulfur cluster binding"/>
    <property type="evidence" value="ECO:0007669"/>
    <property type="project" value="UniProtKB-KW"/>
</dbReference>
<keyword evidence="4" id="KW-0411">Iron-sulfur</keyword>
<keyword evidence="3" id="KW-0408">Iron</keyword>
<feature type="domain" description="4Fe-4S Mo/W bis-MGD-type" evidence="6">
    <location>
        <begin position="7"/>
        <end position="59"/>
    </location>
</feature>
<dbReference type="InterPro" id="IPR050123">
    <property type="entry name" value="Prok_molybdopt-oxidoreductase"/>
</dbReference>
<dbReference type="SUPFAM" id="SSF53706">
    <property type="entry name" value="Formate dehydrogenase/DMSO reductase, domains 1-3"/>
    <property type="match status" value="1"/>
</dbReference>
<dbReference type="EMBL" id="AEMG01000028">
    <property type="protein sequence ID" value="EFW90423.1"/>
    <property type="molecule type" value="Genomic_DNA"/>
</dbReference>
<dbReference type="PANTHER" id="PTHR43105">
    <property type="entry name" value="RESPIRATORY NITRATE REDUCTASE"/>
    <property type="match status" value="1"/>
</dbReference>
<keyword evidence="1" id="KW-0004">4Fe-4S</keyword>
<dbReference type="Proteomes" id="UP000184203">
    <property type="component" value="Unassembled WGS sequence"/>
</dbReference>
<evidence type="ECO:0000259" key="6">
    <source>
        <dbReference type="SMART" id="SM00926"/>
    </source>
</evidence>
<dbReference type="RefSeq" id="WP_007982954.1">
    <property type="nucleotide sequence ID" value="NZ_AEMG01000028.1"/>
</dbReference>
<keyword evidence="10" id="KW-1185">Reference proteome</keyword>
<sequence length="567" mass="61576">MNGTDPDETVESVCPCCSVGCRVRYSDRRDGAVGCDGAPVNEEGRLCRNGIDAFDGLNAADRLTDPLIREEGNLVSVTWEKAFDRIEAEFETVLDDRGPDALAFFGAPRCTNEENYLLQKLARVLGTNNVDNRARICHGSVVAAMVERLGSPGMTNTLSDLTEADLFLVVGANPAAQQPIAFNSYLRPAINDGATLIHVEPDANETTRLADAHVAPTPGTDALFVNAVTAELLDRELQDEAFIAERTTNFESFAESLASLSLDECAERTGVDAERIRHIAERFGRADRAAVIVGTGAEEDDHEGTATADALIDLLLVTGNIGRRGTGMNLLRGLTNEQGANDVGCRPSTLPGFRPVADADARSAVAEEWGAAPPSRPGRSELDAVRAFGDAIRGAYVVGENPAVSKRATQSVARSLESLDFLLVQEAFPTETVEHADVVLPASLWAEKGGTVTNLDRQVQRMRPMTPPPDGVRRDLDILLEIGRRLTDARFEYDDREEVFDELTRVNPLYAGMSYDGIGHGSQRWPLPDDAEEGTGILHEERFRTGERRTAFEPVEDVPTRVSAHHD</sequence>
<dbReference type="InterPro" id="IPR006656">
    <property type="entry name" value="Mopterin_OxRdtase"/>
</dbReference>
<dbReference type="EMBL" id="FRAN01000001">
    <property type="protein sequence ID" value="SHK04168.1"/>
    <property type="molecule type" value="Genomic_DNA"/>
</dbReference>
<evidence type="ECO:0000256" key="5">
    <source>
        <dbReference type="SAM" id="MobiDB-lite"/>
    </source>
</evidence>
<dbReference type="GO" id="GO:0003954">
    <property type="term" value="F:NADH dehydrogenase activity"/>
    <property type="evidence" value="ECO:0007669"/>
    <property type="project" value="TreeGrafter"/>
</dbReference>
<reference evidence="10" key="3">
    <citation type="submission" date="2016-11" db="EMBL/GenBank/DDBJ databases">
        <authorList>
            <person name="Varghese N."/>
            <person name="Submissions S."/>
        </authorList>
    </citation>
    <scope>NUCLEOTIDE SEQUENCE [LARGE SCALE GENOMIC DNA]</scope>
    <source>
        <strain evidence="10">DX253</strain>
    </source>
</reference>
<evidence type="ECO:0000313" key="9">
    <source>
        <dbReference type="Proteomes" id="UP000003751"/>
    </source>
</evidence>
<dbReference type="GO" id="GO:0016020">
    <property type="term" value="C:membrane"/>
    <property type="evidence" value="ECO:0007669"/>
    <property type="project" value="TreeGrafter"/>
</dbReference>
<accession>E7QZ07</accession>
<dbReference type="SMART" id="SM00926">
    <property type="entry name" value="Molybdop_Fe4S4"/>
    <property type="match status" value="1"/>
</dbReference>
<dbReference type="Gene3D" id="2.20.25.90">
    <property type="entry name" value="ADC-like domains"/>
    <property type="match status" value="1"/>
</dbReference>
<dbReference type="InterPro" id="IPR006963">
    <property type="entry name" value="Mopterin_OxRdtase_4Fe-4S_dom"/>
</dbReference>
<organism evidence="7 9">
    <name type="scientific">Haladaptatus paucihalophilus DX253</name>
    <dbReference type="NCBI Taxonomy" id="797209"/>
    <lineage>
        <taxon>Archaea</taxon>
        <taxon>Methanobacteriati</taxon>
        <taxon>Methanobacteriota</taxon>
        <taxon>Stenosarchaea group</taxon>
        <taxon>Halobacteria</taxon>
        <taxon>Halobacteriales</taxon>
        <taxon>Haladaptataceae</taxon>
        <taxon>Haladaptatus</taxon>
    </lineage>
</organism>
<dbReference type="AlphaFoldDB" id="E7QZ07"/>
<dbReference type="eggNOG" id="arCOG01492">
    <property type="taxonomic scope" value="Archaea"/>
</dbReference>
<keyword evidence="2" id="KW-0479">Metal-binding</keyword>
<evidence type="ECO:0000256" key="1">
    <source>
        <dbReference type="ARBA" id="ARBA00022485"/>
    </source>
</evidence>
<evidence type="ECO:0000256" key="3">
    <source>
        <dbReference type="ARBA" id="ARBA00023004"/>
    </source>
</evidence>
<evidence type="ECO:0000256" key="4">
    <source>
        <dbReference type="ARBA" id="ARBA00023014"/>
    </source>
</evidence>
<dbReference type="Pfam" id="PF00384">
    <property type="entry name" value="Molybdopterin"/>
    <property type="match status" value="1"/>
</dbReference>
<dbReference type="PANTHER" id="PTHR43105:SF10">
    <property type="entry name" value="NADH-QUINONE OXIDOREDUCTASE SUBUNIT G"/>
    <property type="match status" value="1"/>
</dbReference>
<dbReference type="PATRIC" id="fig|797209.4.peg.3962"/>
<dbReference type="Proteomes" id="UP000003751">
    <property type="component" value="Unassembled WGS sequence"/>
</dbReference>
<dbReference type="STRING" id="797209.GCA_000376445_00567"/>
<evidence type="ECO:0000256" key="2">
    <source>
        <dbReference type="ARBA" id="ARBA00022723"/>
    </source>
</evidence>
<dbReference type="Gene3D" id="3.40.228.10">
    <property type="entry name" value="Dimethylsulfoxide Reductase, domain 2"/>
    <property type="match status" value="1"/>
</dbReference>
<dbReference type="Gene3D" id="3.40.50.740">
    <property type="match status" value="1"/>
</dbReference>
<dbReference type="GO" id="GO:0046872">
    <property type="term" value="F:metal ion binding"/>
    <property type="evidence" value="ECO:0007669"/>
    <property type="project" value="UniProtKB-KW"/>
</dbReference>
<protein>
    <submittedName>
        <fullName evidence="7">Formate dehydrogenase alpha subunit</fullName>
    </submittedName>
    <submittedName>
        <fullName evidence="8">Formate dehydrogenase major subunit</fullName>
    </submittedName>
</protein>
<proteinExistence type="predicted"/>
<feature type="region of interest" description="Disordered" evidence="5">
    <location>
        <begin position="546"/>
        <end position="567"/>
    </location>
</feature>
<evidence type="ECO:0000313" key="10">
    <source>
        <dbReference type="Proteomes" id="UP000184203"/>
    </source>
</evidence>
<gene>
    <name evidence="8" type="ORF">SAMN05444342_0371</name>
    <name evidence="7" type="ORF">ZOD2009_20238</name>
</gene>
<name>E7QZ07_HALPU</name>
<dbReference type="OrthoDB" id="23466at2157"/>
<evidence type="ECO:0000313" key="7">
    <source>
        <dbReference type="EMBL" id="EFW90423.1"/>
    </source>
</evidence>
<reference evidence="8" key="2">
    <citation type="submission" date="2016-11" db="EMBL/GenBank/DDBJ databases">
        <authorList>
            <person name="Jaros S."/>
            <person name="Januszkiewicz K."/>
            <person name="Wedrychowicz H."/>
        </authorList>
    </citation>
    <scope>NUCLEOTIDE SEQUENCE [LARGE SCALE GENOMIC DNA]</scope>
    <source>
        <strain evidence="8">DX253</strain>
    </source>
</reference>